<dbReference type="EMBL" id="CM042883">
    <property type="protein sequence ID" value="KAI4377326.1"/>
    <property type="molecule type" value="Genomic_DNA"/>
</dbReference>
<accession>A0ACB9RDU3</accession>
<dbReference type="Proteomes" id="UP001057402">
    <property type="component" value="Chromosome 4"/>
</dbReference>
<organism evidence="1 2">
    <name type="scientific">Melastoma candidum</name>
    <dbReference type="NCBI Taxonomy" id="119954"/>
    <lineage>
        <taxon>Eukaryota</taxon>
        <taxon>Viridiplantae</taxon>
        <taxon>Streptophyta</taxon>
        <taxon>Embryophyta</taxon>
        <taxon>Tracheophyta</taxon>
        <taxon>Spermatophyta</taxon>
        <taxon>Magnoliopsida</taxon>
        <taxon>eudicotyledons</taxon>
        <taxon>Gunneridae</taxon>
        <taxon>Pentapetalae</taxon>
        <taxon>rosids</taxon>
        <taxon>malvids</taxon>
        <taxon>Myrtales</taxon>
        <taxon>Melastomataceae</taxon>
        <taxon>Melastomatoideae</taxon>
        <taxon>Melastomateae</taxon>
        <taxon>Melastoma</taxon>
    </lineage>
</organism>
<evidence type="ECO:0000313" key="1">
    <source>
        <dbReference type="EMBL" id="KAI4377326.1"/>
    </source>
</evidence>
<gene>
    <name evidence="1" type="ORF">MLD38_014974</name>
</gene>
<sequence>MESAARELSTASTAAVMQNPAAAEDGSGFDVSVTSAMAKEALARFQSRKYGECLELLYQLLQKKEDDPKVLHNIAIAEFFRDDCSDPKKLLEALEKVKKKSDQLTRSSLEQTETASISGTKGITVSKGSSSSALQLGISTNSSVHFSDEFGVSVATLNTAVILFHLHEYGKALSLLEPLYNNIEPLDETVALHICLLILDAALACPDAKISADVLIYLEKAFGFSQSDSGNIALQQSANLVENSSAVSNSTLINDSSNLESSLVASSENPLSRTLSEETLDYETMLSALDIGGQDASRTTQRLPSSNDSSISAMGKSVSSVDFKVKFQLYKVQFLLLTGNLKGAKREVKGTMNAVRGRDSSTALLLKAQLEYARGNFRKAMKLLMALGNRTEAGISSLFFNNLGCVYQQMRKYHSSSVLFARALSSFSSFRKEKPLKLSSFSQDKSLYTIYNCGLQHLASGKPILAAQCIQKAHPIFFNRPIFWFRLAECCIMAWQKGIISMGDTSDRSALKLYVIGKGKWRRIAARNGLRDRYHEPAQENELYPAGDGHLKLSLEFARVCLLNSLHLLNRSGSSSSEDSGLPPEPDIDGLESTGSNIRILTGEDNRSPAVGLGQVTANGDVKEQKLLGTCQEITNYSLSMYEDTLKRKMRALRQAILTNQAYVELELENPMDALSHALSLLQLPNCSKVHTYLGHVYAAEALCLLNRVDEAAAHLSVYLVGGKEVELPYSEEDFEQWQTAKVFDSEDINVGHSTTSNFSLEDAWILQILKPEEARATLYVNLAVKSALEGEYELALELITRALAGLPTSREATLTAVYINLMMGRAQEALSKLKQLTNVRFLPYSFTVHGSTSS</sequence>
<comment type="caution">
    <text evidence="1">The sequence shown here is derived from an EMBL/GenBank/DDBJ whole genome shotgun (WGS) entry which is preliminary data.</text>
</comment>
<name>A0ACB9RDU3_9MYRT</name>
<proteinExistence type="predicted"/>
<reference evidence="2" key="1">
    <citation type="journal article" date="2023" name="Front. Plant Sci.">
        <title>Chromosomal-level genome assembly of Melastoma candidum provides insights into trichome evolution.</title>
        <authorList>
            <person name="Zhong Y."/>
            <person name="Wu W."/>
            <person name="Sun C."/>
            <person name="Zou P."/>
            <person name="Liu Y."/>
            <person name="Dai S."/>
            <person name="Zhou R."/>
        </authorList>
    </citation>
    <scope>NUCLEOTIDE SEQUENCE [LARGE SCALE GENOMIC DNA]</scope>
</reference>
<keyword evidence="2" id="KW-1185">Reference proteome</keyword>
<protein>
    <submittedName>
        <fullName evidence="1">Uncharacterized protein</fullName>
    </submittedName>
</protein>
<evidence type="ECO:0000313" key="2">
    <source>
        <dbReference type="Proteomes" id="UP001057402"/>
    </source>
</evidence>